<reference evidence="2" key="1">
    <citation type="journal article" date="2023" name="Science">
        <title>Genome structures resolve the early diversification of teleost fishes.</title>
        <authorList>
            <person name="Parey E."/>
            <person name="Louis A."/>
            <person name="Montfort J."/>
            <person name="Bouchez O."/>
            <person name="Roques C."/>
            <person name="Iampietro C."/>
            <person name="Lluch J."/>
            <person name="Castinel A."/>
            <person name="Donnadieu C."/>
            <person name="Desvignes T."/>
            <person name="Floi Bucao C."/>
            <person name="Jouanno E."/>
            <person name="Wen M."/>
            <person name="Mejri S."/>
            <person name="Dirks R."/>
            <person name="Jansen H."/>
            <person name="Henkel C."/>
            <person name="Chen W.J."/>
            <person name="Zahm M."/>
            <person name="Cabau C."/>
            <person name="Klopp C."/>
            <person name="Thompson A.W."/>
            <person name="Robinson-Rechavi M."/>
            <person name="Braasch I."/>
            <person name="Lecointre G."/>
            <person name="Bobe J."/>
            <person name="Postlethwait J.H."/>
            <person name="Berthelot C."/>
            <person name="Roest Crollius H."/>
            <person name="Guiguen Y."/>
        </authorList>
    </citation>
    <scope>NUCLEOTIDE SEQUENCE</scope>
    <source>
        <strain evidence="2">NC1722</strain>
    </source>
</reference>
<proteinExistence type="predicted"/>
<dbReference type="Proteomes" id="UP001221898">
    <property type="component" value="Unassembled WGS sequence"/>
</dbReference>
<dbReference type="AlphaFoldDB" id="A0AAD7RMF2"/>
<sequence length="152" mass="16283">MERVWSYYTNRFPLSRSGVLAPAHTELAAHARGTPLERGSIARIAPGLAADGSAQPRRVGTDEGAVPQRKMEWTGGPVPVWNLHPSVTASCSAPGWGTGGLLRRQTLAPTAGARSDGASAREHRFLDTRNVMSSSRNDLQRLILEDQTLASG</sequence>
<evidence type="ECO:0000256" key="1">
    <source>
        <dbReference type="SAM" id="MobiDB-lite"/>
    </source>
</evidence>
<keyword evidence="3" id="KW-1185">Reference proteome</keyword>
<accession>A0AAD7RMF2</accession>
<gene>
    <name evidence="2" type="ORF">AAFF_G00166890</name>
</gene>
<dbReference type="EMBL" id="JAINUG010000223">
    <property type="protein sequence ID" value="KAJ8386740.1"/>
    <property type="molecule type" value="Genomic_DNA"/>
</dbReference>
<evidence type="ECO:0000313" key="2">
    <source>
        <dbReference type="EMBL" id="KAJ8386740.1"/>
    </source>
</evidence>
<organism evidence="2 3">
    <name type="scientific">Aldrovandia affinis</name>
    <dbReference type="NCBI Taxonomy" id="143900"/>
    <lineage>
        <taxon>Eukaryota</taxon>
        <taxon>Metazoa</taxon>
        <taxon>Chordata</taxon>
        <taxon>Craniata</taxon>
        <taxon>Vertebrata</taxon>
        <taxon>Euteleostomi</taxon>
        <taxon>Actinopterygii</taxon>
        <taxon>Neopterygii</taxon>
        <taxon>Teleostei</taxon>
        <taxon>Notacanthiformes</taxon>
        <taxon>Halosauridae</taxon>
        <taxon>Aldrovandia</taxon>
    </lineage>
</organism>
<comment type="caution">
    <text evidence="2">The sequence shown here is derived from an EMBL/GenBank/DDBJ whole genome shotgun (WGS) entry which is preliminary data.</text>
</comment>
<name>A0AAD7RMF2_9TELE</name>
<feature type="region of interest" description="Disordered" evidence="1">
    <location>
        <begin position="51"/>
        <end position="73"/>
    </location>
</feature>
<evidence type="ECO:0000313" key="3">
    <source>
        <dbReference type="Proteomes" id="UP001221898"/>
    </source>
</evidence>
<protein>
    <submittedName>
        <fullName evidence="2">Uncharacterized protein</fullName>
    </submittedName>
</protein>